<dbReference type="InterPro" id="IPR006045">
    <property type="entry name" value="Cupin_1"/>
</dbReference>
<reference evidence="3" key="1">
    <citation type="submission" date="2021-11" db="EMBL/GenBank/DDBJ databases">
        <title>Cultivation dependent microbiological survey of springs from the worlds oldest radium mine currently devoted to the extraction of radon-saturated water.</title>
        <authorList>
            <person name="Kapinusova G."/>
            <person name="Smrhova T."/>
            <person name="Strejcek M."/>
            <person name="Suman J."/>
            <person name="Jani K."/>
            <person name="Pajer P."/>
            <person name="Uhlik O."/>
        </authorList>
    </citation>
    <scope>NUCLEOTIDE SEQUENCE [LARGE SCALE GENOMIC DNA]</scope>
    <source>
        <strain evidence="3">J379</strain>
    </source>
</reference>
<dbReference type="PANTHER" id="PTHR36114">
    <property type="entry name" value="16.7 KDA PROTEIN IN WHIE LOCUS"/>
    <property type="match status" value="1"/>
</dbReference>
<protein>
    <submittedName>
        <fullName evidence="2">Cupin domain-containing protein</fullName>
    </submittedName>
</protein>
<evidence type="ECO:0000313" key="3">
    <source>
        <dbReference type="Proteomes" id="UP001058860"/>
    </source>
</evidence>
<evidence type="ECO:0000259" key="1">
    <source>
        <dbReference type="SMART" id="SM00835"/>
    </source>
</evidence>
<dbReference type="Pfam" id="PF07883">
    <property type="entry name" value="Cupin_2"/>
    <property type="match status" value="1"/>
</dbReference>
<dbReference type="PANTHER" id="PTHR36114:SF4">
    <property type="entry name" value="CUPIN 2 CONSERVED BARREL DOMAIN-CONTAINING PROTEIN"/>
    <property type="match status" value="1"/>
</dbReference>
<dbReference type="InterPro" id="IPR013096">
    <property type="entry name" value="Cupin_2"/>
</dbReference>
<dbReference type="RefSeq" id="WP_353866604.1">
    <property type="nucleotide sequence ID" value="NZ_CP088295.1"/>
</dbReference>
<sequence length="125" mass="13565">MRVSNLDDVEPFITLDGSEIRELAGRVSLPAVNQSLAEATVPPGGATTEHYHRVTEELYYFTAGRGRLRIDGQERDVKPGDCVVISPGAVHKLWNTGDAPLRLLCCCAPAYTHEDTVLTEEEGAG</sequence>
<dbReference type="Gene3D" id="2.60.120.10">
    <property type="entry name" value="Jelly Rolls"/>
    <property type="match status" value="1"/>
</dbReference>
<proteinExistence type="predicted"/>
<dbReference type="SMART" id="SM00835">
    <property type="entry name" value="Cupin_1"/>
    <property type="match status" value="1"/>
</dbReference>
<evidence type="ECO:0000313" key="2">
    <source>
        <dbReference type="EMBL" id="UUY06177.1"/>
    </source>
</evidence>
<dbReference type="Proteomes" id="UP001058860">
    <property type="component" value="Chromosome"/>
</dbReference>
<gene>
    <name evidence="2" type="ORF">LRS13_11895</name>
</gene>
<dbReference type="EMBL" id="CP088295">
    <property type="protein sequence ID" value="UUY06177.1"/>
    <property type="molecule type" value="Genomic_DNA"/>
</dbReference>
<feature type="domain" description="Cupin type-1" evidence="1">
    <location>
        <begin position="4"/>
        <end position="123"/>
    </location>
</feature>
<accession>A0ABY5PNM4</accession>
<dbReference type="CDD" id="cd02214">
    <property type="entry name" value="cupin_MJ1618"/>
    <property type="match status" value="1"/>
</dbReference>
<dbReference type="InterPro" id="IPR011051">
    <property type="entry name" value="RmlC_Cupin_sf"/>
</dbReference>
<dbReference type="SUPFAM" id="SSF51182">
    <property type="entry name" value="RmlC-like cupins"/>
    <property type="match status" value="1"/>
</dbReference>
<organism evidence="2 3">
    <name type="scientific">Svornostia abyssi</name>
    <dbReference type="NCBI Taxonomy" id="2898438"/>
    <lineage>
        <taxon>Bacteria</taxon>
        <taxon>Bacillati</taxon>
        <taxon>Actinomycetota</taxon>
        <taxon>Thermoleophilia</taxon>
        <taxon>Solirubrobacterales</taxon>
        <taxon>Baekduiaceae</taxon>
        <taxon>Svornostia</taxon>
    </lineage>
</organism>
<dbReference type="InterPro" id="IPR014710">
    <property type="entry name" value="RmlC-like_jellyroll"/>
</dbReference>
<keyword evidence="3" id="KW-1185">Reference proteome</keyword>
<dbReference type="InterPro" id="IPR052044">
    <property type="entry name" value="PKS_Associated_Protein"/>
</dbReference>
<name>A0ABY5PNM4_9ACTN</name>